<gene>
    <name evidence="2" type="ORF">BAN_0003700</name>
</gene>
<accession>W5SQ03</accession>
<dbReference type="EMBL" id="CP005834">
    <property type="protein sequence ID" value="AHH08952.1"/>
    <property type="molecule type" value="Genomic_DNA"/>
</dbReference>
<evidence type="ECO:0000313" key="2">
    <source>
        <dbReference type="EMBL" id="AHH08952.1"/>
    </source>
</evidence>
<protein>
    <recommendedName>
        <fullName evidence="3">Holin, BlyA family protein</fullName>
    </recommendedName>
</protein>
<keyword evidence="1" id="KW-1133">Transmembrane helix</keyword>
<keyword evidence="2" id="KW-0614">Plasmid</keyword>
<evidence type="ECO:0008006" key="3">
    <source>
        <dbReference type="Google" id="ProtNLM"/>
    </source>
</evidence>
<geneLocation type="plasmid" evidence="2">
    <name>unnamed</name>
</geneLocation>
<feature type="transmembrane region" description="Helical" evidence="1">
    <location>
        <begin position="20"/>
        <end position="38"/>
    </location>
</feature>
<keyword evidence="1" id="KW-0472">Membrane</keyword>
<proteinExistence type="predicted"/>
<evidence type="ECO:0000256" key="1">
    <source>
        <dbReference type="SAM" id="Phobius"/>
    </source>
</evidence>
<name>W5SQ03_BORAN</name>
<reference evidence="2" key="1">
    <citation type="submission" date="2013-04" db="EMBL/GenBank/DDBJ databases">
        <title>Comparative Genomics of Relapsing Fever Spirochetes.</title>
        <authorList>
            <person name="Schwan T.G."/>
            <person name="Raffel S.J."/>
            <person name="Porcella S.F."/>
            <person name="Martens C.A."/>
            <person name="Bruno D.P."/>
            <person name="Rickefs S.M."/>
            <person name="Barbian K.B."/>
        </authorList>
    </citation>
    <scope>NUCLEOTIDE SEQUENCE</scope>
    <source>
        <strain evidence="2">BA2</strain>
        <plasmid evidence="2">unnamed</plasmid>
    </source>
</reference>
<organism evidence="2">
    <name type="scientific">Borrelia anserina BA2</name>
    <dbReference type="NCBI Taxonomy" id="1313293"/>
    <lineage>
        <taxon>Bacteria</taxon>
        <taxon>Pseudomonadati</taxon>
        <taxon>Spirochaetota</taxon>
        <taxon>Spirochaetia</taxon>
        <taxon>Spirochaetales</taxon>
        <taxon>Borreliaceae</taxon>
        <taxon>Borrelia</taxon>
    </lineage>
</organism>
<sequence length="67" mass="7748">MEDNMNMIFEFLSSTNEVKLMLIVGLALLTLIPLAPILKPMLNKAVKIIKHLLEKKRKVKNLLKFKE</sequence>
<keyword evidence="1" id="KW-0812">Transmembrane</keyword>
<dbReference type="HOGENOM" id="CLU_2951134_0_0_12"/>
<dbReference type="AlphaFoldDB" id="W5SQ03"/>